<dbReference type="AlphaFoldDB" id="A0A3M7M5I2"/>
<evidence type="ECO:0000313" key="1">
    <source>
        <dbReference type="EMBL" id="RMZ69736.1"/>
    </source>
</evidence>
<reference evidence="1 2" key="1">
    <citation type="journal article" date="2014" name="PLoS ONE">
        <title>De novo Genome Assembly of the Fungal Plant Pathogen Pyrenophora semeniperda.</title>
        <authorList>
            <person name="Soliai M.M."/>
            <person name="Meyer S.E."/>
            <person name="Udall J.A."/>
            <person name="Elzinga D.E."/>
            <person name="Hermansen R.A."/>
            <person name="Bodily P.M."/>
            <person name="Hart A.A."/>
            <person name="Coleman C.E."/>
        </authorList>
    </citation>
    <scope>NUCLEOTIDE SEQUENCE [LARGE SCALE GENOMIC DNA]</scope>
    <source>
        <strain evidence="1 2">CCB06</strain>
        <tissue evidence="1">Mycelium</tissue>
    </source>
</reference>
<organism evidence="1 2">
    <name type="scientific">Pyrenophora seminiperda CCB06</name>
    <dbReference type="NCBI Taxonomy" id="1302712"/>
    <lineage>
        <taxon>Eukaryota</taxon>
        <taxon>Fungi</taxon>
        <taxon>Dikarya</taxon>
        <taxon>Ascomycota</taxon>
        <taxon>Pezizomycotina</taxon>
        <taxon>Dothideomycetes</taxon>
        <taxon>Pleosporomycetidae</taxon>
        <taxon>Pleosporales</taxon>
        <taxon>Pleosporineae</taxon>
        <taxon>Pleosporaceae</taxon>
        <taxon>Pyrenophora</taxon>
    </lineage>
</organism>
<evidence type="ECO:0000313" key="2">
    <source>
        <dbReference type="Proteomes" id="UP000265663"/>
    </source>
</evidence>
<keyword evidence="2" id="KW-1185">Reference proteome</keyword>
<dbReference type="Proteomes" id="UP000265663">
    <property type="component" value="Unassembled WGS sequence"/>
</dbReference>
<name>A0A3M7M5I2_9PLEO</name>
<protein>
    <submittedName>
        <fullName evidence="1">Uncharacterized protein</fullName>
    </submittedName>
</protein>
<gene>
    <name evidence="1" type="ORF">GMOD_00010319</name>
</gene>
<sequence length="111" mass="12609">MFMDDWFVTCGAFNLSLSRAKSFYYSDLAISSKALDTPYYPPTHIPKDPRCLKQCVSTHPCTDHHHGRVYATHLPPLGLFNASLPASGVLLHAWLIRWLLHHDIPRIHESG</sequence>
<accession>A0A3M7M5I2</accession>
<dbReference type="EMBL" id="KE747821">
    <property type="protein sequence ID" value="RMZ69736.1"/>
    <property type="molecule type" value="Genomic_DNA"/>
</dbReference>
<proteinExistence type="predicted"/>